<keyword evidence="3" id="KW-1185">Reference proteome</keyword>
<proteinExistence type="predicted"/>
<name>A0ABZ1CY99_9TREE</name>
<gene>
    <name evidence="2" type="ORF">IL334_003694</name>
</gene>
<dbReference type="RefSeq" id="XP_062791471.1">
    <property type="nucleotide sequence ID" value="XM_062935420.1"/>
</dbReference>
<protein>
    <submittedName>
        <fullName evidence="2">Uncharacterized protein</fullName>
    </submittedName>
</protein>
<accession>A0ABZ1CY99</accession>
<dbReference type="GeneID" id="87955825"/>
<feature type="region of interest" description="Disordered" evidence="1">
    <location>
        <begin position="78"/>
        <end position="113"/>
    </location>
</feature>
<reference evidence="2 3" key="1">
    <citation type="submission" date="2024-01" db="EMBL/GenBank/DDBJ databases">
        <title>Comparative genomics of Cryptococcus and Kwoniella reveals pathogenesis evolution and contrasting modes of karyotype evolution via chromosome fusion or intercentromeric recombination.</title>
        <authorList>
            <person name="Coelho M.A."/>
            <person name="David-Palma M."/>
            <person name="Shea T."/>
            <person name="Bowers K."/>
            <person name="McGinley-Smith S."/>
            <person name="Mohammad A.W."/>
            <person name="Gnirke A."/>
            <person name="Yurkov A.M."/>
            <person name="Nowrousian M."/>
            <person name="Sun S."/>
            <person name="Cuomo C.A."/>
            <person name="Heitman J."/>
        </authorList>
    </citation>
    <scope>NUCLEOTIDE SEQUENCE [LARGE SCALE GENOMIC DNA]</scope>
    <source>
        <strain evidence="2">CBS 11374</strain>
    </source>
</reference>
<feature type="compositionally biased region" description="Polar residues" evidence="1">
    <location>
        <begin position="97"/>
        <end position="113"/>
    </location>
</feature>
<evidence type="ECO:0000256" key="1">
    <source>
        <dbReference type="SAM" id="MobiDB-lite"/>
    </source>
</evidence>
<evidence type="ECO:0000313" key="3">
    <source>
        <dbReference type="Proteomes" id="UP001329825"/>
    </source>
</evidence>
<evidence type="ECO:0000313" key="2">
    <source>
        <dbReference type="EMBL" id="WRT66731.1"/>
    </source>
</evidence>
<sequence>MTSTTDNIHNTKESSSTSTAIHIEVPMVIVRDYALDPYPRISYLTKAISRVPTEISLFGPEEEADFAVCDSPKSLSDVEGGFPVKEDRKLKRRRPASVTSQPTSISLKGIKSN</sequence>
<organism evidence="2 3">
    <name type="scientific">Kwoniella shivajii</name>
    <dbReference type="NCBI Taxonomy" id="564305"/>
    <lineage>
        <taxon>Eukaryota</taxon>
        <taxon>Fungi</taxon>
        <taxon>Dikarya</taxon>
        <taxon>Basidiomycota</taxon>
        <taxon>Agaricomycotina</taxon>
        <taxon>Tremellomycetes</taxon>
        <taxon>Tremellales</taxon>
        <taxon>Cryptococcaceae</taxon>
        <taxon>Kwoniella</taxon>
    </lineage>
</organism>
<dbReference type="EMBL" id="CP141884">
    <property type="protein sequence ID" value="WRT66731.1"/>
    <property type="molecule type" value="Genomic_DNA"/>
</dbReference>
<dbReference type="Proteomes" id="UP001329825">
    <property type="component" value="Chromosome 4"/>
</dbReference>